<evidence type="ECO:0000313" key="2">
    <source>
        <dbReference type="EMBL" id="KAK9891056.1"/>
    </source>
</evidence>
<comment type="caution">
    <text evidence="2">The sequence shown here is derived from an EMBL/GenBank/DDBJ whole genome shotgun (WGS) entry which is preliminary data.</text>
</comment>
<reference evidence="2 3" key="1">
    <citation type="submission" date="2023-03" db="EMBL/GenBank/DDBJ databases">
        <title>Genome insight into feeding habits of ladybird beetles.</title>
        <authorList>
            <person name="Li H.-S."/>
            <person name="Huang Y.-H."/>
            <person name="Pang H."/>
        </authorList>
    </citation>
    <scope>NUCLEOTIDE SEQUENCE [LARGE SCALE GENOMIC DNA]</scope>
    <source>
        <strain evidence="2">SYSU_2023b</strain>
        <tissue evidence="2">Whole body</tissue>
    </source>
</reference>
<keyword evidence="1" id="KW-1133">Transmembrane helix</keyword>
<evidence type="ECO:0000313" key="3">
    <source>
        <dbReference type="Proteomes" id="UP001431783"/>
    </source>
</evidence>
<gene>
    <name evidence="2" type="ORF">WA026_013383</name>
</gene>
<evidence type="ECO:0000256" key="1">
    <source>
        <dbReference type="SAM" id="Phobius"/>
    </source>
</evidence>
<dbReference type="EMBL" id="JARQZJ010000127">
    <property type="protein sequence ID" value="KAK9891056.1"/>
    <property type="molecule type" value="Genomic_DNA"/>
</dbReference>
<protein>
    <recommendedName>
        <fullName evidence="4">Transmembrane protein</fullName>
    </recommendedName>
</protein>
<accession>A0AAW1V5T9</accession>
<organism evidence="2 3">
    <name type="scientific">Henosepilachna vigintioctopunctata</name>
    <dbReference type="NCBI Taxonomy" id="420089"/>
    <lineage>
        <taxon>Eukaryota</taxon>
        <taxon>Metazoa</taxon>
        <taxon>Ecdysozoa</taxon>
        <taxon>Arthropoda</taxon>
        <taxon>Hexapoda</taxon>
        <taxon>Insecta</taxon>
        <taxon>Pterygota</taxon>
        <taxon>Neoptera</taxon>
        <taxon>Endopterygota</taxon>
        <taxon>Coleoptera</taxon>
        <taxon>Polyphaga</taxon>
        <taxon>Cucujiformia</taxon>
        <taxon>Coccinelloidea</taxon>
        <taxon>Coccinellidae</taxon>
        <taxon>Epilachninae</taxon>
        <taxon>Epilachnini</taxon>
        <taxon>Henosepilachna</taxon>
    </lineage>
</organism>
<evidence type="ECO:0008006" key="4">
    <source>
        <dbReference type="Google" id="ProtNLM"/>
    </source>
</evidence>
<feature type="transmembrane region" description="Helical" evidence="1">
    <location>
        <begin position="114"/>
        <end position="132"/>
    </location>
</feature>
<dbReference type="Proteomes" id="UP001431783">
    <property type="component" value="Unassembled WGS sequence"/>
</dbReference>
<keyword evidence="1" id="KW-0812">Transmembrane</keyword>
<keyword evidence="3" id="KW-1185">Reference proteome</keyword>
<keyword evidence="1" id="KW-0472">Membrane</keyword>
<name>A0AAW1V5T9_9CUCU</name>
<sequence>MSDDYCDSGGGGYDSGGGCDYGGGCDTGDVYSSGGLDCGGDNNYGGDYNTCGEEYITEEVCVYDGGNYDSCLDDGGEVVCEEVYVPHTERFTFSSGYQNSTGLSDDESVCSWNIFFYIAAFFVSAIIIYIVLAKM</sequence>
<dbReference type="AlphaFoldDB" id="A0AAW1V5T9"/>
<proteinExistence type="predicted"/>